<comment type="catalytic activity">
    <reaction evidence="3">
        <text>adenosylcob(III)inamide + GTP = adenosylcob(III)inamide phosphate + GDP + H(+)</text>
        <dbReference type="Rhea" id="RHEA:15765"/>
        <dbReference type="ChEBI" id="CHEBI:2480"/>
        <dbReference type="ChEBI" id="CHEBI:15378"/>
        <dbReference type="ChEBI" id="CHEBI:37565"/>
        <dbReference type="ChEBI" id="CHEBI:58189"/>
        <dbReference type="ChEBI" id="CHEBI:58502"/>
        <dbReference type="EC" id="2.7.1.156"/>
    </reaction>
</comment>
<protein>
    <recommendedName>
        <fullName evidence="16">Adenosylcobinamide kinase</fullName>
        <ecNumber evidence="8">2.7.1.156</ecNumber>
        <ecNumber evidence="9">2.7.7.62</ecNumber>
    </recommendedName>
    <alternativeName>
        <fullName evidence="17">Adenosylcobinamide-phosphate guanylyltransferase</fullName>
    </alternativeName>
</protein>
<comment type="function">
    <text evidence="4">Catalyzes ATP-dependent phosphorylation of adenosylcobinamide and addition of GMP to adenosylcobinamide phosphate.</text>
</comment>
<name>A0ABY4WIR9_9BACL</name>
<keyword evidence="18" id="KW-0548">Nucleotidyltransferase</keyword>
<gene>
    <name evidence="18" type="primary">cobU</name>
    <name evidence="18" type="ORF">NDK47_20685</name>
</gene>
<dbReference type="EMBL" id="CP098755">
    <property type="protein sequence ID" value="USG64541.1"/>
    <property type="molecule type" value="Genomic_DNA"/>
</dbReference>
<evidence type="ECO:0000313" key="19">
    <source>
        <dbReference type="Proteomes" id="UP001056500"/>
    </source>
</evidence>
<dbReference type="EC" id="2.7.7.62" evidence="9"/>
<evidence type="ECO:0000256" key="16">
    <source>
        <dbReference type="ARBA" id="ARBA00029570"/>
    </source>
</evidence>
<evidence type="ECO:0000256" key="14">
    <source>
        <dbReference type="ARBA" id="ARBA00022840"/>
    </source>
</evidence>
<dbReference type="Gene3D" id="3.40.50.300">
    <property type="entry name" value="P-loop containing nucleotide triphosphate hydrolases"/>
    <property type="match status" value="1"/>
</dbReference>
<comment type="pathway">
    <text evidence="5">Cofactor biosynthesis; adenosylcobalamin biosynthesis; adenosylcobalamin from cob(II)yrinate a,c-diamide: step 6/7.</text>
</comment>
<evidence type="ECO:0000256" key="13">
    <source>
        <dbReference type="ARBA" id="ARBA00022777"/>
    </source>
</evidence>
<evidence type="ECO:0000256" key="7">
    <source>
        <dbReference type="ARBA" id="ARBA00007490"/>
    </source>
</evidence>
<dbReference type="InterPro" id="IPR027417">
    <property type="entry name" value="P-loop_NTPase"/>
</dbReference>
<dbReference type="RefSeq" id="WP_251871653.1">
    <property type="nucleotide sequence ID" value="NZ_CP098755.1"/>
</dbReference>
<dbReference type="Pfam" id="PF02283">
    <property type="entry name" value="CobU"/>
    <property type="match status" value="1"/>
</dbReference>
<evidence type="ECO:0000256" key="17">
    <source>
        <dbReference type="ARBA" id="ARBA00030571"/>
    </source>
</evidence>
<evidence type="ECO:0000256" key="5">
    <source>
        <dbReference type="ARBA" id="ARBA00004692"/>
    </source>
</evidence>
<accession>A0ABY4WIR9</accession>
<keyword evidence="11 18" id="KW-0808">Transferase</keyword>
<keyword evidence="13 18" id="KW-0418">Kinase</keyword>
<evidence type="ECO:0000256" key="8">
    <source>
        <dbReference type="ARBA" id="ARBA00012016"/>
    </source>
</evidence>
<evidence type="ECO:0000256" key="12">
    <source>
        <dbReference type="ARBA" id="ARBA00022741"/>
    </source>
</evidence>
<evidence type="ECO:0000313" key="18">
    <source>
        <dbReference type="EMBL" id="USG64541.1"/>
    </source>
</evidence>
<dbReference type="CDD" id="cd00544">
    <property type="entry name" value="CobU"/>
    <property type="match status" value="1"/>
</dbReference>
<dbReference type="PIRSF" id="PIRSF006135">
    <property type="entry name" value="CobU"/>
    <property type="match status" value="1"/>
</dbReference>
<evidence type="ECO:0000256" key="6">
    <source>
        <dbReference type="ARBA" id="ARBA00005159"/>
    </source>
</evidence>
<dbReference type="Proteomes" id="UP001056500">
    <property type="component" value="Chromosome"/>
</dbReference>
<dbReference type="PANTHER" id="PTHR34848:SF1">
    <property type="entry name" value="BIFUNCTIONAL ADENOSYLCOBALAMIN BIOSYNTHESIS PROTEIN COBU"/>
    <property type="match status" value="1"/>
</dbReference>
<dbReference type="SUPFAM" id="SSF52540">
    <property type="entry name" value="P-loop containing nucleoside triphosphate hydrolases"/>
    <property type="match status" value="1"/>
</dbReference>
<keyword evidence="10" id="KW-0169">Cobalamin biosynthesis</keyword>
<comment type="pathway">
    <text evidence="6">Cofactor biosynthesis; adenosylcobalamin biosynthesis; adenosylcobalamin from cob(II)yrinate a,c-diamide: step 5/7.</text>
</comment>
<dbReference type="EC" id="2.7.1.156" evidence="8"/>
<organism evidence="18 19">
    <name type="scientific">Brevibacillus ruminantium</name>
    <dbReference type="NCBI Taxonomy" id="2950604"/>
    <lineage>
        <taxon>Bacteria</taxon>
        <taxon>Bacillati</taxon>
        <taxon>Bacillota</taxon>
        <taxon>Bacilli</taxon>
        <taxon>Bacillales</taxon>
        <taxon>Paenibacillaceae</taxon>
        <taxon>Brevibacillus</taxon>
    </lineage>
</organism>
<keyword evidence="19" id="KW-1185">Reference proteome</keyword>
<keyword evidence="12" id="KW-0547">Nucleotide-binding</keyword>
<evidence type="ECO:0000256" key="9">
    <source>
        <dbReference type="ARBA" id="ARBA00012523"/>
    </source>
</evidence>
<keyword evidence="15" id="KW-0342">GTP-binding</keyword>
<reference evidence="18" key="1">
    <citation type="submission" date="2022-06" db="EMBL/GenBank/DDBJ databases">
        <title>Genome sequencing of Brevibacillus sp. BB3-R1.</title>
        <authorList>
            <person name="Heo J."/>
            <person name="Lee D."/>
            <person name="Won M."/>
            <person name="Han B.-H."/>
            <person name="Hong S.-B."/>
            <person name="Kwon S.-W."/>
        </authorList>
    </citation>
    <scope>NUCLEOTIDE SEQUENCE</scope>
    <source>
        <strain evidence="18">BB3-R1</strain>
    </source>
</reference>
<keyword evidence="14" id="KW-0067">ATP-binding</keyword>
<evidence type="ECO:0000256" key="10">
    <source>
        <dbReference type="ARBA" id="ARBA00022573"/>
    </source>
</evidence>
<comment type="catalytic activity">
    <reaction evidence="1">
        <text>adenosylcob(III)inamide + ATP = adenosylcob(III)inamide phosphate + ADP + H(+)</text>
        <dbReference type="Rhea" id="RHEA:15769"/>
        <dbReference type="ChEBI" id="CHEBI:2480"/>
        <dbReference type="ChEBI" id="CHEBI:15378"/>
        <dbReference type="ChEBI" id="CHEBI:30616"/>
        <dbReference type="ChEBI" id="CHEBI:58502"/>
        <dbReference type="ChEBI" id="CHEBI:456216"/>
        <dbReference type="EC" id="2.7.1.156"/>
    </reaction>
</comment>
<dbReference type="GO" id="GO:0008820">
    <property type="term" value="F:cobinamide phosphate guanylyltransferase activity"/>
    <property type="evidence" value="ECO:0007669"/>
    <property type="project" value="UniProtKB-EC"/>
</dbReference>
<dbReference type="InterPro" id="IPR003203">
    <property type="entry name" value="CobU/CobP"/>
</dbReference>
<evidence type="ECO:0000256" key="3">
    <source>
        <dbReference type="ARBA" id="ARBA00001522"/>
    </source>
</evidence>
<dbReference type="GO" id="GO:0043752">
    <property type="term" value="F:adenosylcobinamide kinase activity"/>
    <property type="evidence" value="ECO:0007669"/>
    <property type="project" value="UniProtKB-EC"/>
</dbReference>
<evidence type="ECO:0000256" key="2">
    <source>
        <dbReference type="ARBA" id="ARBA00000711"/>
    </source>
</evidence>
<evidence type="ECO:0000256" key="1">
    <source>
        <dbReference type="ARBA" id="ARBA00000312"/>
    </source>
</evidence>
<comment type="similarity">
    <text evidence="7">Belongs to the CobU/CobP family.</text>
</comment>
<sequence>MGLILVTGGVRSGKSKFAEEMARQTANEVLYVATGRAWDEEMHRRIELHRQRRPEQWGLCEIGERLSDSLAEGGKYPAVLIDCLSTWVSGRLMEVPESKWRDEQLTREILDEVEQWLDAVDKSKQTVIVVTSEVGLGGVALSKLGRWFADVLGDVNQRTAKRADTVYAILSGIPWRIKG</sequence>
<dbReference type="NCBIfam" id="NF004469">
    <property type="entry name" value="PRK05800.1"/>
    <property type="match status" value="1"/>
</dbReference>
<dbReference type="PANTHER" id="PTHR34848">
    <property type="match status" value="1"/>
</dbReference>
<proteinExistence type="inferred from homology"/>
<evidence type="ECO:0000256" key="15">
    <source>
        <dbReference type="ARBA" id="ARBA00023134"/>
    </source>
</evidence>
<comment type="catalytic activity">
    <reaction evidence="2">
        <text>adenosylcob(III)inamide phosphate + GTP + H(+) = adenosylcob(III)inamide-GDP + diphosphate</text>
        <dbReference type="Rhea" id="RHEA:22712"/>
        <dbReference type="ChEBI" id="CHEBI:15378"/>
        <dbReference type="ChEBI" id="CHEBI:33019"/>
        <dbReference type="ChEBI" id="CHEBI:37565"/>
        <dbReference type="ChEBI" id="CHEBI:58502"/>
        <dbReference type="ChEBI" id="CHEBI:60487"/>
        <dbReference type="EC" id="2.7.7.62"/>
    </reaction>
</comment>
<evidence type="ECO:0000256" key="4">
    <source>
        <dbReference type="ARBA" id="ARBA00003889"/>
    </source>
</evidence>
<evidence type="ECO:0000256" key="11">
    <source>
        <dbReference type="ARBA" id="ARBA00022679"/>
    </source>
</evidence>